<keyword evidence="1" id="KW-0479">Metal-binding</keyword>
<dbReference type="GO" id="GO:0008270">
    <property type="term" value="F:zinc ion binding"/>
    <property type="evidence" value="ECO:0007669"/>
    <property type="project" value="UniProtKB-KW"/>
</dbReference>
<dbReference type="SUPFAM" id="SSF57903">
    <property type="entry name" value="FYVE/PHD zinc finger"/>
    <property type="match status" value="1"/>
</dbReference>
<evidence type="ECO:0000256" key="3">
    <source>
        <dbReference type="ARBA" id="ARBA00022833"/>
    </source>
</evidence>
<dbReference type="InterPro" id="IPR013083">
    <property type="entry name" value="Znf_RING/FYVE/PHD"/>
</dbReference>
<keyword evidence="5" id="KW-0804">Transcription</keyword>
<reference evidence="8" key="1">
    <citation type="journal article" date="2019" name="Database">
        <title>The radish genome database (RadishGD): an integrated information resource for radish genomics.</title>
        <authorList>
            <person name="Yu H.J."/>
            <person name="Baek S."/>
            <person name="Lee Y.J."/>
            <person name="Cho A."/>
            <person name="Mun J.H."/>
        </authorList>
    </citation>
    <scope>NUCLEOTIDE SEQUENCE [LARGE SCALE GENOMIC DNA]</scope>
    <source>
        <strain evidence="8">cv. WK10039</strain>
    </source>
</reference>
<evidence type="ECO:0000256" key="2">
    <source>
        <dbReference type="ARBA" id="ARBA00022771"/>
    </source>
</evidence>
<name>A0A6J0JNK5_RAPSA</name>
<evidence type="ECO:0000256" key="5">
    <source>
        <dbReference type="ARBA" id="ARBA00023163"/>
    </source>
</evidence>
<dbReference type="RefSeq" id="XP_018437240.2">
    <property type="nucleotide sequence ID" value="XM_018581738.2"/>
</dbReference>
<dbReference type="Pfam" id="PF23121">
    <property type="entry name" value="SPOC_AIPP2"/>
    <property type="match status" value="1"/>
</dbReference>
<feature type="compositionally biased region" description="Basic and acidic residues" evidence="6">
    <location>
        <begin position="159"/>
        <end position="171"/>
    </location>
</feature>
<dbReference type="InterPro" id="IPR049914">
    <property type="entry name" value="PHD1-3/5-6"/>
</dbReference>
<sequence length="573" mass="62956">MANVCETCGDEGWVEALVFCDSCKVAAVHRYCCGITPVPIDGYVTWFCSDCDESDSTSDSTQVELEDNSNLEVSSSPPLPMEETGTTSDIPGSTKSNEKKKKTKRKKKRKIISQSVPDATVVENMEVSTKKQDGSENGKSDELNGSDKSGKKKKKKKRDRGEEKKNEESSKHFSPVPEAEGHGLQETITSVEPMKESKKRKCSESKESEELNVLAGNQVSAKKQDGSENGKSDELNGSDKSGTKKKMKKKKKKKSSKESSNHTSPVLKAVDCGHQDTTSVEALKESKKHKTSVSRDSDELVGSVRNAISVLEKRKTNEESSNHTAPVLAAKDNVEPAKAQESSASRRLNELAGLETNGASVSEGGNSTNVPDHTSCTTSKKRKLSSDNMQVTSVNMELPTNNSSCKEAESNMPQINELIPALNNGRAQPIWPPKWSGSVTVKQGNVCSIHGLVAHVSTLASPLVYEKARSLPTRLSAEMFPRSEIWPPSFLKNGQPADESIALYFFPSPDSNGEKGYYSLVDEMKKKDLAMRCLLDDVELLLFTSYQLPPPLRMFRSKEYLWGIFRRGKTSRL</sequence>
<dbReference type="GO" id="GO:0034244">
    <property type="term" value="P:negative regulation of transcription elongation by RNA polymerase II"/>
    <property type="evidence" value="ECO:0007669"/>
    <property type="project" value="InterPro"/>
</dbReference>
<keyword evidence="8" id="KW-1185">Reference proteome</keyword>
<feature type="region of interest" description="Disordered" evidence="6">
    <location>
        <begin position="313"/>
        <end position="385"/>
    </location>
</feature>
<reference evidence="9" key="2">
    <citation type="submission" date="2025-08" db="UniProtKB">
        <authorList>
            <consortium name="RefSeq"/>
        </authorList>
    </citation>
    <scope>IDENTIFICATION</scope>
    <source>
        <tissue evidence="9">Leaf</tissue>
    </source>
</reference>
<dbReference type="GeneID" id="108809590"/>
<feature type="compositionally biased region" description="Basic residues" evidence="6">
    <location>
        <begin position="98"/>
        <end position="111"/>
    </location>
</feature>
<dbReference type="InterPro" id="IPR056280">
    <property type="entry name" value="AIPP2-like_SPOC"/>
</dbReference>
<dbReference type="Gene3D" id="3.30.40.10">
    <property type="entry name" value="Zinc/RING finger domain, C3HC4 (zinc finger)"/>
    <property type="match status" value="1"/>
</dbReference>
<keyword evidence="4" id="KW-0805">Transcription regulation</keyword>
<feature type="compositionally biased region" description="Basic residues" evidence="6">
    <location>
        <begin position="243"/>
        <end position="255"/>
    </location>
</feature>
<dbReference type="InterPro" id="IPR011011">
    <property type="entry name" value="Znf_FYVE_PHD"/>
</dbReference>
<evidence type="ECO:0000313" key="8">
    <source>
        <dbReference type="Proteomes" id="UP000504610"/>
    </source>
</evidence>
<dbReference type="GO" id="GO:0140566">
    <property type="term" value="F:histone reader activity"/>
    <property type="evidence" value="ECO:0007669"/>
    <property type="project" value="InterPro"/>
</dbReference>
<dbReference type="Proteomes" id="UP000504610">
    <property type="component" value="Chromosome 1"/>
</dbReference>
<dbReference type="OrthoDB" id="1932206at2759"/>
<protein>
    <submittedName>
        <fullName evidence="9">Uncharacterized protein LOC108809590</fullName>
    </submittedName>
</protein>
<dbReference type="AlphaFoldDB" id="A0A6J0JNK5"/>
<dbReference type="InterPro" id="IPR001965">
    <property type="entry name" value="Znf_PHD"/>
</dbReference>
<feature type="compositionally biased region" description="Polar residues" evidence="6">
    <location>
        <begin position="357"/>
        <end position="378"/>
    </location>
</feature>
<evidence type="ECO:0000256" key="6">
    <source>
        <dbReference type="SAM" id="MobiDB-lite"/>
    </source>
</evidence>
<feature type="domain" description="Zinc finger PHD-type" evidence="7">
    <location>
        <begin position="4"/>
        <end position="52"/>
    </location>
</feature>
<proteinExistence type="predicted"/>
<evidence type="ECO:0000313" key="9">
    <source>
        <dbReference type="RefSeq" id="XP_018437240.2"/>
    </source>
</evidence>
<gene>
    <name evidence="9" type="primary">LOC108809590</name>
</gene>
<keyword evidence="2" id="KW-0863">Zinc-finger</keyword>
<feature type="region of interest" description="Disordered" evidence="6">
    <location>
        <begin position="58"/>
        <end position="299"/>
    </location>
</feature>
<dbReference type="SMART" id="SM00249">
    <property type="entry name" value="PHD"/>
    <property type="match status" value="1"/>
</dbReference>
<evidence type="ECO:0000256" key="4">
    <source>
        <dbReference type="ARBA" id="ARBA00023015"/>
    </source>
</evidence>
<dbReference type="InterPro" id="IPR019786">
    <property type="entry name" value="Zinc_finger_PHD-type_CS"/>
</dbReference>
<keyword evidence="3" id="KW-0862">Zinc</keyword>
<organism evidence="8 9">
    <name type="scientific">Raphanus sativus</name>
    <name type="common">Radish</name>
    <name type="synonym">Raphanus raphanistrum var. sativus</name>
    <dbReference type="NCBI Taxonomy" id="3726"/>
    <lineage>
        <taxon>Eukaryota</taxon>
        <taxon>Viridiplantae</taxon>
        <taxon>Streptophyta</taxon>
        <taxon>Embryophyta</taxon>
        <taxon>Tracheophyta</taxon>
        <taxon>Spermatophyta</taxon>
        <taxon>Magnoliopsida</taxon>
        <taxon>eudicotyledons</taxon>
        <taxon>Gunneridae</taxon>
        <taxon>Pentapetalae</taxon>
        <taxon>rosids</taxon>
        <taxon>malvids</taxon>
        <taxon>Brassicales</taxon>
        <taxon>Brassicaceae</taxon>
        <taxon>Brassiceae</taxon>
        <taxon>Raphanus</taxon>
    </lineage>
</organism>
<accession>A0A6J0JNK5</accession>
<evidence type="ECO:0000259" key="7">
    <source>
        <dbReference type="SMART" id="SM00249"/>
    </source>
</evidence>
<feature type="compositionally biased region" description="Basic and acidic residues" evidence="6">
    <location>
        <begin position="222"/>
        <end position="234"/>
    </location>
</feature>
<evidence type="ECO:0000256" key="1">
    <source>
        <dbReference type="ARBA" id="ARBA00022723"/>
    </source>
</evidence>
<dbReference type="PANTHER" id="PTHR33304">
    <property type="match status" value="1"/>
</dbReference>
<feature type="compositionally biased region" description="Polar residues" evidence="6">
    <location>
        <begin position="84"/>
        <end position="95"/>
    </location>
</feature>
<dbReference type="KEGG" id="rsz:108809590"/>
<dbReference type="PROSITE" id="PS01359">
    <property type="entry name" value="ZF_PHD_1"/>
    <property type="match status" value="1"/>
</dbReference>
<dbReference type="CDD" id="cd15489">
    <property type="entry name" value="PHD_SF"/>
    <property type="match status" value="1"/>
</dbReference>
<dbReference type="PANTHER" id="PTHR33304:SF18">
    <property type="entry name" value="CHROMATIN REGULATOR PHD FAMILY-RELATED"/>
    <property type="match status" value="1"/>
</dbReference>
<feature type="compositionally biased region" description="Basic and acidic residues" evidence="6">
    <location>
        <begin position="128"/>
        <end position="142"/>
    </location>
</feature>